<sequence length="213" mass="25017">MIQPNIEDIYLNNMRDIKRRLKYSEIQVYEFNNTQEYLFLENAILHTRKALECIAYASIAPNKEEYSKFRSMAKTPADFRKDYHGAKILKQLGIINKDFYPLPLMEPKPVGIRQWHFDRLKDGYLTKKQYVNLYDRLGKFLHSDNPWDNDKGYINLAKDMPESINKIMALLQVHATFVQEKERRLSYVIDMGSEEKDVSILTALADGAFIVNI</sequence>
<evidence type="ECO:0008006" key="2">
    <source>
        <dbReference type="Google" id="ProtNLM"/>
    </source>
</evidence>
<name>A0A0F9N8B2_9ZZZZ</name>
<protein>
    <recommendedName>
        <fullName evidence="2">HEPN domain-containing protein</fullName>
    </recommendedName>
</protein>
<dbReference type="AlphaFoldDB" id="A0A0F9N8B2"/>
<accession>A0A0F9N8B2</accession>
<comment type="caution">
    <text evidence="1">The sequence shown here is derived from an EMBL/GenBank/DDBJ whole genome shotgun (WGS) entry which is preliminary data.</text>
</comment>
<organism evidence="1">
    <name type="scientific">marine sediment metagenome</name>
    <dbReference type="NCBI Taxonomy" id="412755"/>
    <lineage>
        <taxon>unclassified sequences</taxon>
        <taxon>metagenomes</taxon>
        <taxon>ecological metagenomes</taxon>
    </lineage>
</organism>
<evidence type="ECO:0000313" key="1">
    <source>
        <dbReference type="EMBL" id="KKN15775.1"/>
    </source>
</evidence>
<reference evidence="1" key="1">
    <citation type="journal article" date="2015" name="Nature">
        <title>Complex archaea that bridge the gap between prokaryotes and eukaryotes.</title>
        <authorList>
            <person name="Spang A."/>
            <person name="Saw J.H."/>
            <person name="Jorgensen S.L."/>
            <person name="Zaremba-Niedzwiedzka K."/>
            <person name="Martijn J."/>
            <person name="Lind A.E."/>
            <person name="van Eijk R."/>
            <person name="Schleper C."/>
            <person name="Guy L."/>
            <person name="Ettema T.J."/>
        </authorList>
    </citation>
    <scope>NUCLEOTIDE SEQUENCE</scope>
</reference>
<proteinExistence type="predicted"/>
<dbReference type="EMBL" id="LAZR01003678">
    <property type="protein sequence ID" value="KKN15775.1"/>
    <property type="molecule type" value="Genomic_DNA"/>
</dbReference>
<gene>
    <name evidence="1" type="ORF">LCGC14_0982520</name>
</gene>